<dbReference type="EMBL" id="JAPHNI010000079">
    <property type="protein sequence ID" value="KAJ8116777.1"/>
    <property type="molecule type" value="Genomic_DNA"/>
</dbReference>
<organism evidence="1 2">
    <name type="scientific">Boeremia exigua</name>
    <dbReference type="NCBI Taxonomy" id="749465"/>
    <lineage>
        <taxon>Eukaryota</taxon>
        <taxon>Fungi</taxon>
        <taxon>Dikarya</taxon>
        <taxon>Ascomycota</taxon>
        <taxon>Pezizomycotina</taxon>
        <taxon>Dothideomycetes</taxon>
        <taxon>Pleosporomycetidae</taxon>
        <taxon>Pleosporales</taxon>
        <taxon>Pleosporineae</taxon>
        <taxon>Didymellaceae</taxon>
        <taxon>Boeremia</taxon>
    </lineage>
</organism>
<protein>
    <submittedName>
        <fullName evidence="1">Uncharacterized protein</fullName>
    </submittedName>
</protein>
<comment type="caution">
    <text evidence="1">The sequence shown here is derived from an EMBL/GenBank/DDBJ whole genome shotgun (WGS) entry which is preliminary data.</text>
</comment>
<proteinExistence type="predicted"/>
<reference evidence="1" key="1">
    <citation type="submission" date="2022-11" db="EMBL/GenBank/DDBJ databases">
        <title>Genome Sequence of Boeremia exigua.</title>
        <authorList>
            <person name="Buettner E."/>
        </authorList>
    </citation>
    <scope>NUCLEOTIDE SEQUENCE</scope>
    <source>
        <strain evidence="1">CU02</strain>
    </source>
</reference>
<gene>
    <name evidence="1" type="ORF">OPT61_g1863</name>
</gene>
<sequence length="352" mass="38840">MSTSTALSTTETISLVAISWASVAVLANTFRGEGEPLIASIAFSALAFVACYALIRWLGDAFMRRGFKGKDLCKVKKTEIPETMGAVCAMVYLFVVIFFIPWPFYKDIVVATSGGGNRDVIKELEQVETGRLLHRFPHNKLASFLGAILSLQCIVLLGIGDDLFDIRWRHKVLIPAVASIPMLVVYFVDFGVTQMVVPLPLRPYLGELFDLGKLAVLRVHGTAVHLFFKQYQHSRWHQWHRSGSIDRYCSAHSWQRYALPVAFYELPASGNRLAFVLTVLPAAIYWSIDGTAEAQLVPCQGFCWRYVLLFRWYGLCSGGNIGALQALASTISEATATTDSGESQGVAAVSDS</sequence>
<evidence type="ECO:0000313" key="2">
    <source>
        <dbReference type="Proteomes" id="UP001153331"/>
    </source>
</evidence>
<keyword evidence="2" id="KW-1185">Reference proteome</keyword>
<evidence type="ECO:0000313" key="1">
    <source>
        <dbReference type="EMBL" id="KAJ8116777.1"/>
    </source>
</evidence>
<dbReference type="Proteomes" id="UP001153331">
    <property type="component" value="Unassembled WGS sequence"/>
</dbReference>
<name>A0ACC2INT0_9PLEO</name>
<accession>A0ACC2INT0</accession>